<dbReference type="InterPro" id="IPR011835">
    <property type="entry name" value="GS/SS"/>
</dbReference>
<keyword evidence="9 11" id="KW-0035">Amyloplast</keyword>
<dbReference type="FunFam" id="3.40.50.2000:FF:000090">
    <property type="entry name" value="Starch synthase, chloroplastic/amyloplastic"/>
    <property type="match status" value="1"/>
</dbReference>
<keyword evidence="4" id="KW-0934">Plastid</keyword>
<keyword evidence="6" id="KW-0808">Transferase</keyword>
<dbReference type="EMBL" id="MH635255">
    <property type="protein sequence ID" value="QED40917.1"/>
    <property type="molecule type" value="mRNA"/>
</dbReference>
<dbReference type="Gene3D" id="3.40.50.2000">
    <property type="entry name" value="Glycogen Phosphorylase B"/>
    <property type="match status" value="2"/>
</dbReference>
<dbReference type="GO" id="GO:0009507">
    <property type="term" value="C:chloroplast"/>
    <property type="evidence" value="ECO:0007669"/>
    <property type="project" value="UniProtKB-SubCell"/>
</dbReference>
<evidence type="ECO:0000256" key="1">
    <source>
        <dbReference type="ARBA" id="ARBA00004727"/>
    </source>
</evidence>
<evidence type="ECO:0000256" key="4">
    <source>
        <dbReference type="ARBA" id="ARBA00022640"/>
    </source>
</evidence>
<comment type="pathway">
    <text evidence="1 11">Glycan biosynthesis; starch biosynthesis.</text>
</comment>
<name>A0A5B8YTR4_AGATE</name>
<keyword evidence="5 11" id="KW-0328">Glycosyltransferase</keyword>
<dbReference type="EC" id="2.4.1.-" evidence="11"/>
<dbReference type="HAMAP" id="MF_00484">
    <property type="entry name" value="Glycogen_synth"/>
    <property type="match status" value="1"/>
</dbReference>
<dbReference type="SUPFAM" id="SSF53756">
    <property type="entry name" value="UDP-Glycosyltransferase/glycogen phosphorylase"/>
    <property type="match status" value="1"/>
</dbReference>
<dbReference type="NCBIfam" id="TIGR02095">
    <property type="entry name" value="glgA"/>
    <property type="match status" value="1"/>
</dbReference>
<comment type="subcellular location">
    <subcellularLocation>
        <location evidence="11">Plastid</location>
        <location evidence="11">Chloroplast</location>
    </subcellularLocation>
    <subcellularLocation>
        <location evidence="11">Plastid</location>
        <location evidence="11">Amyloplast</location>
    </subcellularLocation>
</comment>
<accession>A0A5B8YTR4</accession>
<evidence type="ECO:0000256" key="10">
    <source>
        <dbReference type="ARBA" id="ARBA00047496"/>
    </source>
</evidence>
<evidence type="ECO:0000256" key="6">
    <source>
        <dbReference type="ARBA" id="ARBA00022679"/>
    </source>
</evidence>
<sequence>MPALTASRFISTSTHAKYRAVSEPEPRAFQNRSIPYPKNETTAYHGLRSQNTVDLVQMRTNVKVSSKRGRRGSSDGSRRPLEVIICGSGMRIVFVATEVAPWSKTGGLGDVLGGLPPAMAANGHRVMVVAPRHDQYKDAWDTSVLTEIKIGERTFTARFFHCYKRGVDRVFVDHPMFLEKVWGKTGGKIYGPVTGTDYQDNQLRFCLLCLAALEAPRILNLTNEHFSGPYGEDVVFVANDWHTALLPCYLKSMYKPHGIYENAKVAFCIHNIAYQGRFAFSDFLILGLPDRFKSSFDLMDGYDKPVKGRKINWMKAGIIESDRVLTVSPYYAKELISGEDKGVELDSIIRMTGITGIVNGMDVQEWNPMKDKYIDAKYDATTVMEGKALNKEALQAEVGLPVDRNIPVIVFIGRLEEQKGSDILAEAIPGFIEEDVQIIVLGTGKKKMEKQLEQLEEKYPMKARGVAKFNVPLAHMMIAGADYIIIPSRFEPCGLIQLQGMRYGTLPICSSTGGLVDTVKELVTGFHMGAFNVECDAVDPADIAAIVSTVKRALKVYGTPLFREMVQNCMALDLSWKGPAKRWEQILLSLQVAGSEPGIDGEEIAPLAEENVATP</sequence>
<dbReference type="GO" id="GO:0019252">
    <property type="term" value="P:starch biosynthetic process"/>
    <property type="evidence" value="ECO:0007669"/>
    <property type="project" value="UniProtKB-UniRule"/>
</dbReference>
<evidence type="ECO:0000259" key="13">
    <source>
        <dbReference type="Pfam" id="PF08323"/>
    </source>
</evidence>
<dbReference type="UniPathway" id="UPA00152"/>
<feature type="domain" description="Starch synthase catalytic" evidence="13">
    <location>
        <begin position="91"/>
        <end position="350"/>
    </location>
</feature>
<dbReference type="SMR" id="A0A5B8YTR4"/>
<dbReference type="GO" id="GO:0009501">
    <property type="term" value="C:amyloplast"/>
    <property type="evidence" value="ECO:0007669"/>
    <property type="project" value="UniProtKB-SubCell"/>
</dbReference>
<evidence type="ECO:0000256" key="7">
    <source>
        <dbReference type="ARBA" id="ARBA00022922"/>
    </source>
</evidence>
<dbReference type="PANTHER" id="PTHR45825">
    <property type="entry name" value="GRANULE-BOUND STARCH SYNTHASE 1, CHLOROPLASTIC/AMYLOPLASTIC"/>
    <property type="match status" value="1"/>
</dbReference>
<organism evidence="14">
    <name type="scientific">Agave tequilana</name>
    <name type="common">Tequila agave</name>
    <dbReference type="NCBI Taxonomy" id="386106"/>
    <lineage>
        <taxon>Eukaryota</taxon>
        <taxon>Viridiplantae</taxon>
        <taxon>Streptophyta</taxon>
        <taxon>Embryophyta</taxon>
        <taxon>Tracheophyta</taxon>
        <taxon>Spermatophyta</taxon>
        <taxon>Magnoliopsida</taxon>
        <taxon>Liliopsida</taxon>
        <taxon>Asparagales</taxon>
        <taxon>Asparagaceae</taxon>
        <taxon>Agavoideae</taxon>
        <taxon>Agave</taxon>
    </lineage>
</organism>
<protein>
    <recommendedName>
        <fullName evidence="11">Starch synthase, chloroplastic/amyloplastic</fullName>
        <ecNumber evidence="11">2.4.1.-</ecNumber>
    </recommendedName>
</protein>
<evidence type="ECO:0000256" key="5">
    <source>
        <dbReference type="ARBA" id="ARBA00022676"/>
    </source>
</evidence>
<dbReference type="AlphaFoldDB" id="A0A5B8YTR4"/>
<dbReference type="InterPro" id="IPR001296">
    <property type="entry name" value="Glyco_trans_1"/>
</dbReference>
<dbReference type="GO" id="GO:0004373">
    <property type="term" value="F:alpha-1,4-glucan glucosyltransferase (UDP-glucose donor) activity"/>
    <property type="evidence" value="ECO:0007669"/>
    <property type="project" value="InterPro"/>
</dbReference>
<evidence type="ECO:0000259" key="12">
    <source>
        <dbReference type="Pfam" id="PF00534"/>
    </source>
</evidence>
<reference evidence="14" key="1">
    <citation type="submission" date="2018-07" db="EMBL/GenBank/DDBJ databases">
        <authorList>
            <person name="Garcia Zavala L."/>
            <person name="Avila de Dios E."/>
            <person name="Simpson J."/>
        </authorList>
    </citation>
    <scope>NUCLEOTIDE SEQUENCE</scope>
</reference>
<dbReference type="CDD" id="cd03791">
    <property type="entry name" value="GT5_Glycogen_synthase_DULL1-like"/>
    <property type="match status" value="1"/>
</dbReference>
<dbReference type="Pfam" id="PF00534">
    <property type="entry name" value="Glycos_transf_1"/>
    <property type="match status" value="1"/>
</dbReference>
<evidence type="ECO:0000256" key="3">
    <source>
        <dbReference type="ARBA" id="ARBA00022528"/>
    </source>
</evidence>
<comment type="catalytic activity">
    <reaction evidence="10">
        <text>an NDP-alpha-D-glucose + [(1-&gt;4)-alpha-D-glucosyl](n) = [(1-&gt;4)-alpha-D-glucosyl](n+1) + a ribonucleoside 5'-diphosphate + H(+)</text>
        <dbReference type="Rhea" id="RHEA:15873"/>
        <dbReference type="Rhea" id="RHEA-COMP:9584"/>
        <dbReference type="Rhea" id="RHEA-COMP:9587"/>
        <dbReference type="ChEBI" id="CHEBI:15378"/>
        <dbReference type="ChEBI" id="CHEBI:15444"/>
        <dbReference type="ChEBI" id="CHEBI:57930"/>
        <dbReference type="ChEBI" id="CHEBI:76533"/>
        <dbReference type="EC" id="2.4.1.242"/>
    </reaction>
</comment>
<proteinExistence type="evidence at transcript level"/>
<dbReference type="PANTHER" id="PTHR45825:SF17">
    <property type="entry name" value="STARCH SYNTHASE, CHLOROPLASTIC_AMYLOPLASTIC"/>
    <property type="match status" value="1"/>
</dbReference>
<dbReference type="InterPro" id="IPR013534">
    <property type="entry name" value="Starch_synth_cat_dom"/>
</dbReference>
<feature type="domain" description="Glycosyl transferase family 1" evidence="12">
    <location>
        <begin position="405"/>
        <end position="532"/>
    </location>
</feature>
<keyword evidence="3 11" id="KW-0150">Chloroplast</keyword>
<evidence type="ECO:0000313" key="14">
    <source>
        <dbReference type="EMBL" id="QED40917.1"/>
    </source>
</evidence>
<keyword evidence="7 11" id="KW-0750">Starch biosynthesis</keyword>
<keyword evidence="8" id="KW-0809">Transit peptide</keyword>
<evidence type="ECO:0000256" key="2">
    <source>
        <dbReference type="ARBA" id="ARBA00010281"/>
    </source>
</evidence>
<dbReference type="FunFam" id="3.40.50.2000:FF:000073">
    <property type="entry name" value="Starch synthase, chloroplastic/amyloplastic"/>
    <property type="match status" value="1"/>
</dbReference>
<reference evidence="14" key="2">
    <citation type="submission" date="2019-08" db="EMBL/GenBank/DDBJ databases">
        <title>Starch accumulation is associated with active growth in A. tequilana.</title>
        <authorList>
            <person name="Sanchez Seguro L."/>
            <person name="Perez Lopez A."/>
        </authorList>
    </citation>
    <scope>NUCLEOTIDE SEQUENCE</scope>
</reference>
<evidence type="ECO:0000256" key="11">
    <source>
        <dbReference type="RuleBase" id="RU361232"/>
    </source>
</evidence>
<dbReference type="Pfam" id="PF08323">
    <property type="entry name" value="Glyco_transf_5"/>
    <property type="match status" value="1"/>
</dbReference>
<comment type="similarity">
    <text evidence="2 11">Belongs to the glycosyltransferase 1 family. Bacterial/plant glycogen synthase subfamily.</text>
</comment>
<dbReference type="GO" id="GO:0019863">
    <property type="term" value="F:IgE binding"/>
    <property type="evidence" value="ECO:0007669"/>
    <property type="project" value="UniProtKB-ARBA"/>
</dbReference>
<evidence type="ECO:0000256" key="8">
    <source>
        <dbReference type="ARBA" id="ARBA00022946"/>
    </source>
</evidence>
<evidence type="ECO:0000256" key="9">
    <source>
        <dbReference type="ARBA" id="ARBA00023234"/>
    </source>
</evidence>